<evidence type="ECO:0000256" key="6">
    <source>
        <dbReference type="SAM" id="Phobius"/>
    </source>
</evidence>
<dbReference type="InterPro" id="IPR027379">
    <property type="entry name" value="CLS_N"/>
</dbReference>
<evidence type="ECO:0000259" key="7">
    <source>
        <dbReference type="Pfam" id="PF13396"/>
    </source>
</evidence>
<keyword evidence="5 6" id="KW-0472">Membrane</keyword>
<feature type="domain" description="Cardiolipin synthase N-terminal" evidence="7">
    <location>
        <begin position="15"/>
        <end position="58"/>
    </location>
</feature>
<comment type="caution">
    <text evidence="8">The sequence shown here is derived from an EMBL/GenBank/DDBJ whole genome shotgun (WGS) entry which is preliminary data.</text>
</comment>
<name>A0A917BEX3_9MICO</name>
<keyword evidence="3 6" id="KW-0812">Transmembrane</keyword>
<feature type="transmembrane region" description="Helical" evidence="6">
    <location>
        <begin position="6"/>
        <end position="24"/>
    </location>
</feature>
<accession>A0A917BEX3</accession>
<evidence type="ECO:0000256" key="3">
    <source>
        <dbReference type="ARBA" id="ARBA00022692"/>
    </source>
</evidence>
<evidence type="ECO:0000313" key="8">
    <source>
        <dbReference type="EMBL" id="GGF37440.1"/>
    </source>
</evidence>
<proteinExistence type="predicted"/>
<dbReference type="Proteomes" id="UP000598775">
    <property type="component" value="Unassembled WGS sequence"/>
</dbReference>
<keyword evidence="4 6" id="KW-1133">Transmembrane helix</keyword>
<keyword evidence="2" id="KW-1003">Cell membrane</keyword>
<evidence type="ECO:0000313" key="9">
    <source>
        <dbReference type="Proteomes" id="UP000598775"/>
    </source>
</evidence>
<evidence type="ECO:0000256" key="2">
    <source>
        <dbReference type="ARBA" id="ARBA00022475"/>
    </source>
</evidence>
<gene>
    <name evidence="8" type="ORF">GCM10011399_33010</name>
</gene>
<dbReference type="Pfam" id="PF13396">
    <property type="entry name" value="PLDc_N"/>
    <property type="match status" value="1"/>
</dbReference>
<dbReference type="AlphaFoldDB" id="A0A917BEX3"/>
<evidence type="ECO:0000256" key="5">
    <source>
        <dbReference type="ARBA" id="ARBA00023136"/>
    </source>
</evidence>
<organism evidence="8 9">
    <name type="scientific">Subtercola lobariae</name>
    <dbReference type="NCBI Taxonomy" id="1588641"/>
    <lineage>
        <taxon>Bacteria</taxon>
        <taxon>Bacillati</taxon>
        <taxon>Actinomycetota</taxon>
        <taxon>Actinomycetes</taxon>
        <taxon>Micrococcales</taxon>
        <taxon>Microbacteriaceae</taxon>
        <taxon>Subtercola</taxon>
    </lineage>
</organism>
<dbReference type="EMBL" id="BMGP01000006">
    <property type="protein sequence ID" value="GGF37440.1"/>
    <property type="molecule type" value="Genomic_DNA"/>
</dbReference>
<comment type="subcellular location">
    <subcellularLocation>
        <location evidence="1">Cell membrane</location>
        <topology evidence="1">Multi-pass membrane protein</topology>
    </subcellularLocation>
</comment>
<keyword evidence="9" id="KW-1185">Reference proteome</keyword>
<evidence type="ECO:0000256" key="1">
    <source>
        <dbReference type="ARBA" id="ARBA00004651"/>
    </source>
</evidence>
<dbReference type="RefSeq" id="WP_188680230.1">
    <property type="nucleotide sequence ID" value="NZ_BMGP01000006.1"/>
</dbReference>
<protein>
    <recommendedName>
        <fullName evidence="7">Cardiolipin synthase N-terminal domain-containing protein</fullName>
    </recommendedName>
</protein>
<reference evidence="8 9" key="1">
    <citation type="journal article" date="2014" name="Int. J. Syst. Evol. Microbiol.">
        <title>Complete genome sequence of Corynebacterium casei LMG S-19264T (=DSM 44701T), isolated from a smear-ripened cheese.</title>
        <authorList>
            <consortium name="US DOE Joint Genome Institute (JGI-PGF)"/>
            <person name="Walter F."/>
            <person name="Albersmeier A."/>
            <person name="Kalinowski J."/>
            <person name="Ruckert C."/>
        </authorList>
    </citation>
    <scope>NUCLEOTIDE SEQUENCE [LARGE SCALE GENOMIC DNA]</scope>
    <source>
        <strain evidence="8 9">CGMCC 1.12976</strain>
    </source>
</reference>
<evidence type="ECO:0000256" key="4">
    <source>
        <dbReference type="ARBA" id="ARBA00022989"/>
    </source>
</evidence>
<dbReference type="GO" id="GO:0005886">
    <property type="term" value="C:plasma membrane"/>
    <property type="evidence" value="ECO:0007669"/>
    <property type="project" value="UniProtKB-SubCell"/>
</dbReference>
<sequence>MDPITASVFSIIFFIIFIATIVSIARNPNHGFFGKLLWMLVAFFLSLLGTILWLIFGRGRVNR</sequence>
<feature type="transmembrane region" description="Helical" evidence="6">
    <location>
        <begin position="36"/>
        <end position="56"/>
    </location>
</feature>